<dbReference type="GO" id="GO:0016757">
    <property type="term" value="F:glycosyltransferase activity"/>
    <property type="evidence" value="ECO:0007669"/>
    <property type="project" value="UniProtKB-KW"/>
</dbReference>
<dbReference type="InterPro" id="IPR003406">
    <property type="entry name" value="Glyco_trans_14"/>
</dbReference>
<evidence type="ECO:0000256" key="1">
    <source>
        <dbReference type="ARBA" id="ARBA00004606"/>
    </source>
</evidence>
<dbReference type="EMBL" id="BDDD01014838">
    <property type="protein sequence ID" value="GAV93089.1"/>
    <property type="molecule type" value="Genomic_DNA"/>
</dbReference>
<organism evidence="6 7">
    <name type="scientific">Cephalotus follicularis</name>
    <name type="common">Albany pitcher plant</name>
    <dbReference type="NCBI Taxonomy" id="3775"/>
    <lineage>
        <taxon>Eukaryota</taxon>
        <taxon>Viridiplantae</taxon>
        <taxon>Streptophyta</taxon>
        <taxon>Embryophyta</taxon>
        <taxon>Tracheophyta</taxon>
        <taxon>Spermatophyta</taxon>
        <taxon>Magnoliopsida</taxon>
        <taxon>eudicotyledons</taxon>
        <taxon>Gunneridae</taxon>
        <taxon>Pentapetalae</taxon>
        <taxon>rosids</taxon>
        <taxon>fabids</taxon>
        <taxon>Oxalidales</taxon>
        <taxon>Cephalotaceae</taxon>
        <taxon>Cephalotus</taxon>
    </lineage>
</organism>
<evidence type="ECO:0000256" key="4">
    <source>
        <dbReference type="ARBA" id="ARBA00023136"/>
    </source>
</evidence>
<keyword evidence="3" id="KW-0808">Transferase</keyword>
<dbReference type="PANTHER" id="PTHR31042">
    <property type="entry name" value="CORE-2/I-BRANCHING BETA-1,6-N-ACETYLGLUCOSAMINYLTRANSFERASE FAMILY PROTEIN-RELATED"/>
    <property type="match status" value="1"/>
</dbReference>
<feature type="non-terminal residue" evidence="6">
    <location>
        <position position="1"/>
    </location>
</feature>
<keyword evidence="5" id="KW-0325">Glycoprotein</keyword>
<evidence type="ECO:0000256" key="3">
    <source>
        <dbReference type="ARBA" id="ARBA00022679"/>
    </source>
</evidence>
<keyword evidence="7" id="KW-1185">Reference proteome</keyword>
<keyword evidence="2" id="KW-0328">Glycosyltransferase</keyword>
<evidence type="ECO:0000313" key="7">
    <source>
        <dbReference type="Proteomes" id="UP000187406"/>
    </source>
</evidence>
<protein>
    <submittedName>
        <fullName evidence="6">Branch domain-containing protein</fullName>
    </submittedName>
</protein>
<dbReference type="AlphaFoldDB" id="A0A1Q3DL24"/>
<dbReference type="InterPro" id="IPR044174">
    <property type="entry name" value="BC10-like"/>
</dbReference>
<proteinExistence type="predicted"/>
<sequence length="103" mass="12036">FEMSHKFTIEVISDRTYCKLFQIFCKSSCYGDEHCLPTFVTMKFWNQNSNRSLKWVDRSRGGPHLARSDANVEATVCMYNGSITDICYLYARKLLPNAFRDVF</sequence>
<dbReference type="STRING" id="3775.A0A1Q3DL24"/>
<accession>A0A1Q3DL24</accession>
<name>A0A1Q3DL24_CEPFO</name>
<dbReference type="PANTHER" id="PTHR31042:SF131">
    <property type="entry name" value="CORE-2_I-BRANCHING BETA-1,6-N-ACETYLGLUCOSAMINYLTRANSFERASE FAMILY PROTEIN"/>
    <property type="match status" value="1"/>
</dbReference>
<dbReference type="Proteomes" id="UP000187406">
    <property type="component" value="Unassembled WGS sequence"/>
</dbReference>
<comment type="subcellular location">
    <subcellularLocation>
        <location evidence="1">Membrane</location>
        <topology evidence="1">Single-pass type II membrane protein</topology>
    </subcellularLocation>
</comment>
<dbReference type="Pfam" id="PF02485">
    <property type="entry name" value="Branch"/>
    <property type="match status" value="1"/>
</dbReference>
<evidence type="ECO:0000256" key="2">
    <source>
        <dbReference type="ARBA" id="ARBA00022676"/>
    </source>
</evidence>
<gene>
    <name evidence="6" type="ORF">CFOL_v3_36467</name>
</gene>
<evidence type="ECO:0000256" key="5">
    <source>
        <dbReference type="ARBA" id="ARBA00023180"/>
    </source>
</evidence>
<reference evidence="7" key="1">
    <citation type="submission" date="2016-04" db="EMBL/GenBank/DDBJ databases">
        <title>Cephalotus genome sequencing.</title>
        <authorList>
            <person name="Fukushima K."/>
            <person name="Hasebe M."/>
            <person name="Fang X."/>
        </authorList>
    </citation>
    <scope>NUCLEOTIDE SEQUENCE [LARGE SCALE GENOMIC DNA]</scope>
    <source>
        <strain evidence="7">cv. St1</strain>
    </source>
</reference>
<dbReference type="OrthoDB" id="191334at2759"/>
<dbReference type="InParanoid" id="A0A1Q3DL24"/>
<comment type="caution">
    <text evidence="6">The sequence shown here is derived from an EMBL/GenBank/DDBJ whole genome shotgun (WGS) entry which is preliminary data.</text>
</comment>
<dbReference type="GO" id="GO:0016020">
    <property type="term" value="C:membrane"/>
    <property type="evidence" value="ECO:0007669"/>
    <property type="project" value="UniProtKB-SubCell"/>
</dbReference>
<keyword evidence="4" id="KW-0472">Membrane</keyword>
<evidence type="ECO:0000313" key="6">
    <source>
        <dbReference type="EMBL" id="GAV93089.1"/>
    </source>
</evidence>